<dbReference type="Proteomes" id="UP000036681">
    <property type="component" value="Unplaced"/>
</dbReference>
<dbReference type="WBParaSite" id="ALUE_0001431501-mRNA-1">
    <property type="protein sequence ID" value="ALUE_0001431501-mRNA-1"/>
    <property type="gene ID" value="ALUE_0001431501"/>
</dbReference>
<keyword evidence="2" id="KW-1185">Reference proteome</keyword>
<evidence type="ECO:0000313" key="3">
    <source>
        <dbReference type="WBParaSite" id="ALUE_0001431501-mRNA-1"/>
    </source>
</evidence>
<organism evidence="2 3">
    <name type="scientific">Ascaris lumbricoides</name>
    <name type="common">Giant roundworm</name>
    <dbReference type="NCBI Taxonomy" id="6252"/>
    <lineage>
        <taxon>Eukaryota</taxon>
        <taxon>Metazoa</taxon>
        <taxon>Ecdysozoa</taxon>
        <taxon>Nematoda</taxon>
        <taxon>Chromadorea</taxon>
        <taxon>Rhabditida</taxon>
        <taxon>Spirurina</taxon>
        <taxon>Ascaridomorpha</taxon>
        <taxon>Ascaridoidea</taxon>
        <taxon>Ascarididae</taxon>
        <taxon>Ascaris</taxon>
    </lineage>
</organism>
<evidence type="ECO:0000313" key="2">
    <source>
        <dbReference type="Proteomes" id="UP000036681"/>
    </source>
</evidence>
<sequence>MVVYFSGIAMDKGQHLKFVNICECEIFLVRYFSREFDDRAFFLPSQFDTLKAIEKSSKASSSWRLPSEYCSRTLEGFVNDYEMKEIIQKLSVANIECGGSEIVSPLTKHFGIVPQFSNDDESDDICSKMKLCVDLLLCLLSLAIDYRDVWSVSRFFGRVCAQALPALRKRSEQTDGSLNITSVLISYVMTSSLEGSHGDDPVLSANFNTIENFTETIMKMTDLLQDDLSPNVAVRQSIKVAISYLHSMKCFVDLNELSKVQTFINKHLAEVEANFTALSTLASNNYQNMSIYTKKHVLAFALRDRLVCLDCIADIGAASPLFKSPAVASTAACMQSPVEKSTINEGAQHTPRTSSQNRRSRFLPFDTPESGGVVVTTVGALNPRIVENVYGDDKENLDVDAIVVLEDCKKKRHTPIRPKAKNAPLRLRDMNRKCAKAIICEKNEESLMNAAGGGKNSGHPVTDKRMLNASYKSIFDTTEATNTRKANGKGKMTKLSNGQTKLTTFFGTACYSE</sequence>
<reference evidence="3" key="1">
    <citation type="submission" date="2023-03" db="UniProtKB">
        <authorList>
            <consortium name="WormBaseParasite"/>
        </authorList>
    </citation>
    <scope>IDENTIFICATION</scope>
</reference>
<feature type="region of interest" description="Disordered" evidence="1">
    <location>
        <begin position="339"/>
        <end position="363"/>
    </location>
</feature>
<protein>
    <submittedName>
        <fullName evidence="3">Uncharacterized protein</fullName>
    </submittedName>
</protein>
<feature type="compositionally biased region" description="Polar residues" evidence="1">
    <location>
        <begin position="339"/>
        <end position="357"/>
    </location>
</feature>
<evidence type="ECO:0000256" key="1">
    <source>
        <dbReference type="SAM" id="MobiDB-lite"/>
    </source>
</evidence>
<proteinExistence type="predicted"/>
<accession>A0A9J2PW08</accession>
<dbReference type="AlphaFoldDB" id="A0A9J2PW08"/>
<name>A0A9J2PW08_ASCLU</name>